<feature type="region of interest" description="Disordered" evidence="6">
    <location>
        <begin position="1"/>
        <end position="35"/>
    </location>
</feature>
<dbReference type="SUPFAM" id="SSF53790">
    <property type="entry name" value="Tetrapyrrole methylase"/>
    <property type="match status" value="1"/>
</dbReference>
<dbReference type="PANTHER" id="PTHR47036">
    <property type="entry name" value="COBALT-FACTOR III C(17)-METHYLTRANSFERASE-RELATED"/>
    <property type="match status" value="1"/>
</dbReference>
<accession>A0ABQ4SAG4</accession>
<feature type="compositionally biased region" description="Gly residues" evidence="6">
    <location>
        <begin position="25"/>
        <end position="35"/>
    </location>
</feature>
<feature type="domain" description="Tetrapyrrole methylase" evidence="7">
    <location>
        <begin position="42"/>
        <end position="250"/>
    </location>
</feature>
<evidence type="ECO:0000313" key="8">
    <source>
        <dbReference type="EMBL" id="GJE00191.1"/>
    </source>
</evidence>
<keyword evidence="9" id="KW-1185">Reference proteome</keyword>
<dbReference type="PANTHER" id="PTHR47036:SF1">
    <property type="entry name" value="COBALT-FACTOR III C(17)-METHYLTRANSFERASE-RELATED"/>
    <property type="match status" value="1"/>
</dbReference>
<feature type="compositionally biased region" description="Low complexity" evidence="6">
    <location>
        <begin position="8"/>
        <end position="24"/>
    </location>
</feature>
<sequence length="290" mass="29290">MSGPVVQGPAAPAGAGMQGPAAPAGAGGGAPAGPGRSPGGAVCVVGLGPGDPRYLTPAAAEALAAATDLIGYAPYVARIPERPGLVRHASDNRVEVERARHALALAAVGRRVAVVSGGDPGVFAMAAALFEALEGGDPAWRALPITVEPGITAMLAAAARAGAPLGGDFCALSLSDNLKPWEVITARLDAVLRADLVIALYNPISQARPWQLGAALGHAAEHRAPDTPVILARAIGRPDESLRILPLAEARDAPADMATLVIIGSSATRLVPREGAPPFVYTSRRVEAAR</sequence>
<evidence type="ECO:0000256" key="1">
    <source>
        <dbReference type="ARBA" id="ARBA00004953"/>
    </source>
</evidence>
<gene>
    <name evidence="8" type="primary">cobJ</name>
    <name evidence="8" type="ORF">GMJLKIPL_2109</name>
</gene>
<dbReference type="CDD" id="cd11646">
    <property type="entry name" value="Precorrin_3B_C17_MT"/>
    <property type="match status" value="1"/>
</dbReference>
<organism evidence="8 9">
    <name type="scientific">Methylobacterium isbiliense</name>
    <dbReference type="NCBI Taxonomy" id="315478"/>
    <lineage>
        <taxon>Bacteria</taxon>
        <taxon>Pseudomonadati</taxon>
        <taxon>Pseudomonadota</taxon>
        <taxon>Alphaproteobacteria</taxon>
        <taxon>Hyphomicrobiales</taxon>
        <taxon>Methylobacteriaceae</taxon>
        <taxon>Methylobacterium</taxon>
    </lineage>
</organism>
<dbReference type="InterPro" id="IPR000878">
    <property type="entry name" value="4pyrrol_Mease"/>
</dbReference>
<keyword evidence="5" id="KW-0949">S-adenosyl-L-methionine</keyword>
<protein>
    <submittedName>
        <fullName evidence="8">Precorrin-3B C(17)-methyltransferase</fullName>
    </submittedName>
</protein>
<evidence type="ECO:0000256" key="6">
    <source>
        <dbReference type="SAM" id="MobiDB-lite"/>
    </source>
</evidence>
<dbReference type="InterPro" id="IPR006363">
    <property type="entry name" value="Cbl_synth_CobJ/CibH_dom"/>
</dbReference>
<evidence type="ECO:0000256" key="4">
    <source>
        <dbReference type="ARBA" id="ARBA00022679"/>
    </source>
</evidence>
<keyword evidence="3" id="KW-0489">Methyltransferase</keyword>
<evidence type="ECO:0000256" key="5">
    <source>
        <dbReference type="ARBA" id="ARBA00022691"/>
    </source>
</evidence>
<reference evidence="8" key="2">
    <citation type="submission" date="2021-08" db="EMBL/GenBank/DDBJ databases">
        <authorList>
            <person name="Tani A."/>
            <person name="Ola A."/>
            <person name="Ogura Y."/>
            <person name="Katsura K."/>
            <person name="Hayashi T."/>
        </authorList>
    </citation>
    <scope>NUCLEOTIDE SEQUENCE</scope>
    <source>
        <strain evidence="8">DSM 17168</strain>
    </source>
</reference>
<keyword evidence="2" id="KW-0169">Cobalamin biosynthesis</keyword>
<dbReference type="RefSeq" id="WP_238235070.1">
    <property type="nucleotide sequence ID" value="NZ_BPQQ01000022.1"/>
</dbReference>
<dbReference type="Proteomes" id="UP001055153">
    <property type="component" value="Unassembled WGS sequence"/>
</dbReference>
<dbReference type="NCBIfam" id="TIGR01466">
    <property type="entry name" value="cobJ_cbiH"/>
    <property type="match status" value="1"/>
</dbReference>
<reference evidence="8" key="1">
    <citation type="journal article" date="2021" name="Front. Microbiol.">
        <title>Comprehensive Comparative Genomics and Phenotyping of Methylobacterium Species.</title>
        <authorList>
            <person name="Alessa O."/>
            <person name="Ogura Y."/>
            <person name="Fujitani Y."/>
            <person name="Takami H."/>
            <person name="Hayashi T."/>
            <person name="Sahin N."/>
            <person name="Tani A."/>
        </authorList>
    </citation>
    <scope>NUCLEOTIDE SEQUENCE</scope>
    <source>
        <strain evidence="8">DSM 17168</strain>
    </source>
</reference>
<evidence type="ECO:0000256" key="2">
    <source>
        <dbReference type="ARBA" id="ARBA00022573"/>
    </source>
</evidence>
<dbReference type="InterPro" id="IPR035996">
    <property type="entry name" value="4pyrrol_Methylase_sf"/>
</dbReference>
<dbReference type="InterPro" id="IPR051810">
    <property type="entry name" value="Precorrin_MeTrfase"/>
</dbReference>
<name>A0ABQ4SAG4_9HYPH</name>
<dbReference type="Pfam" id="PF00590">
    <property type="entry name" value="TP_methylase"/>
    <property type="match status" value="1"/>
</dbReference>
<dbReference type="InterPro" id="IPR014777">
    <property type="entry name" value="4pyrrole_Mease_sub1"/>
</dbReference>
<dbReference type="EMBL" id="BPQQ01000022">
    <property type="protein sequence ID" value="GJE00191.1"/>
    <property type="molecule type" value="Genomic_DNA"/>
</dbReference>
<dbReference type="Gene3D" id="3.30.950.10">
    <property type="entry name" value="Methyltransferase, Cobalt-precorrin-4 Transmethylase, Domain 2"/>
    <property type="match status" value="1"/>
</dbReference>
<evidence type="ECO:0000259" key="7">
    <source>
        <dbReference type="Pfam" id="PF00590"/>
    </source>
</evidence>
<evidence type="ECO:0000256" key="3">
    <source>
        <dbReference type="ARBA" id="ARBA00022603"/>
    </source>
</evidence>
<dbReference type="InterPro" id="IPR014776">
    <property type="entry name" value="4pyrrole_Mease_sub2"/>
</dbReference>
<proteinExistence type="predicted"/>
<evidence type="ECO:0000313" key="9">
    <source>
        <dbReference type="Proteomes" id="UP001055153"/>
    </source>
</evidence>
<comment type="pathway">
    <text evidence="1">Cofactor biosynthesis; adenosylcobalamin biosynthesis.</text>
</comment>
<comment type="caution">
    <text evidence="8">The sequence shown here is derived from an EMBL/GenBank/DDBJ whole genome shotgun (WGS) entry which is preliminary data.</text>
</comment>
<keyword evidence="4" id="KW-0808">Transferase</keyword>
<dbReference type="Gene3D" id="3.40.1010.10">
    <property type="entry name" value="Cobalt-precorrin-4 Transmethylase, Domain 1"/>
    <property type="match status" value="1"/>
</dbReference>